<dbReference type="SUPFAM" id="SSF52058">
    <property type="entry name" value="L domain-like"/>
    <property type="match status" value="1"/>
</dbReference>
<comment type="caution">
    <text evidence="1">The sequence shown here is derived from an EMBL/GenBank/DDBJ whole genome shotgun (WGS) entry which is preliminary data.</text>
</comment>
<dbReference type="GO" id="GO:0005975">
    <property type="term" value="P:carbohydrate metabolic process"/>
    <property type="evidence" value="ECO:0007669"/>
    <property type="project" value="UniProtKB-ARBA"/>
</dbReference>
<proteinExistence type="predicted"/>
<evidence type="ECO:0000313" key="1">
    <source>
        <dbReference type="EMBL" id="MQO08958.1"/>
    </source>
</evidence>
<organism evidence="1 2">
    <name type="scientific">Segatella copri</name>
    <dbReference type="NCBI Taxonomy" id="165179"/>
    <lineage>
        <taxon>Bacteria</taxon>
        <taxon>Pseudomonadati</taxon>
        <taxon>Bacteroidota</taxon>
        <taxon>Bacteroidia</taxon>
        <taxon>Bacteroidales</taxon>
        <taxon>Prevotellaceae</taxon>
        <taxon>Segatella</taxon>
    </lineage>
</organism>
<protein>
    <submittedName>
        <fullName evidence="1">Uncharacterized protein</fullName>
    </submittedName>
</protein>
<dbReference type="EMBL" id="VZBP01000055">
    <property type="protein sequence ID" value="MQO08958.1"/>
    <property type="molecule type" value="Genomic_DNA"/>
</dbReference>
<name>A0AA90VCX7_9BACT</name>
<dbReference type="Proteomes" id="UP000405805">
    <property type="component" value="Unassembled WGS sequence"/>
</dbReference>
<dbReference type="InterPro" id="IPR032675">
    <property type="entry name" value="LRR_dom_sf"/>
</dbReference>
<dbReference type="Gene3D" id="3.80.10.10">
    <property type="entry name" value="Ribonuclease Inhibitor"/>
    <property type="match status" value="1"/>
</dbReference>
<dbReference type="SUPFAM" id="SSF49899">
    <property type="entry name" value="Concanavalin A-like lectins/glucanases"/>
    <property type="match status" value="1"/>
</dbReference>
<dbReference type="InterPro" id="IPR013320">
    <property type="entry name" value="ConA-like_dom_sf"/>
</dbReference>
<accession>A0AA90VCX7</accession>
<dbReference type="Gene3D" id="2.60.120.200">
    <property type="match status" value="1"/>
</dbReference>
<evidence type="ECO:0000313" key="2">
    <source>
        <dbReference type="Proteomes" id="UP000405805"/>
    </source>
</evidence>
<dbReference type="GO" id="GO:0004553">
    <property type="term" value="F:hydrolase activity, hydrolyzing O-glycosyl compounds"/>
    <property type="evidence" value="ECO:0007669"/>
    <property type="project" value="UniProtKB-ARBA"/>
</dbReference>
<reference evidence="2" key="1">
    <citation type="submission" date="2019-09" db="EMBL/GenBank/DDBJ databases">
        <title>Distinct polysaccharide growth profiles of human intestinal Prevotella copri isolates.</title>
        <authorList>
            <person name="Fehlner-Peach H."/>
            <person name="Magnabosco C."/>
            <person name="Raghavan V."/>
            <person name="Scher J.U."/>
            <person name="Tett A."/>
            <person name="Cox L.M."/>
            <person name="Gottsegen C."/>
            <person name="Watters A."/>
            <person name="Wiltshire- Gordon J.D."/>
            <person name="Segata N."/>
            <person name="Bonneau R."/>
            <person name="Littman D.R."/>
        </authorList>
    </citation>
    <scope>NUCLEOTIDE SEQUENCE [LARGE SCALE GENOMIC DNA]</scope>
    <source>
        <strain evidence="2">iA624</strain>
    </source>
</reference>
<dbReference type="InterPro" id="IPR014867">
    <property type="entry name" value="Spore_coat_CotH_CotH2/3/7"/>
</dbReference>
<dbReference type="RefSeq" id="WP_153096481.1">
    <property type="nucleotide sequence ID" value="NZ_VZBP01000055.1"/>
</dbReference>
<gene>
    <name evidence="1" type="ORF">F7D57_04320</name>
</gene>
<sequence length="2279" mass="249942">MALTNEEKQELLNAMKAESQGVDELEQVDTLDGIMSLPALRGEEVVSAPIKLLTKPAEDAVANAVSAANRAMEAAQTVYSVTQAANSAASAANAAASAASDAAEEANSAVAAASVVVAKYENVAKAAFNGATARFSYMVESATIQLQSSIAKGGVIVYVLSQKQFAYYVGGKYYGNWAVEGVPNAELYRGEDVSSIQKNKVYLCGDVLYVWSDEEKDLVEISGSGGGNTYNVTEQVPLENGYYTLATAIKAVEEKQRAKGRCITYEVSQGKWETKQFIGTNLSSWESISSWEDFGGAGTVKSITVNGTKQTPDSTGNVNVTIKETEVDESLDANSTNPVQNSAVTAKLNEVETNTIFGGNAELSEDESTVHLTLTNKSGAEVVGLDIPAGKGGGGGETSTTKIVLGASVNNSVIKEGGSAQLTYSYDHQYSSGDEKGTSTGQKATIEIEMKRGSITMYHDTIEDVSKGSYTLDLSKYLQVGTTDIYVKASTTDPTTGKKQMKQSYVSVKVVTLSLTSSFNLAEAIAKGGYGTNETISIPYAISGSGTKVVTLYVDGKQQNAHTITRSGTTNSSFSLSMTAFSVGRHTIQMVAEMEASADLTLKSDSIYMDILKTGSNSPFIGTMMTHSDGRIFTKDHLAPTLEAGQYEQVKFEFVAYDPTATPADVSVYRNDIKTQNVSVPRTTQIYTNRFLEKGTNQMKFKCGVTKYNFYIDVNESGIDLNETTSGLQLKLTASGRSNSESTPSEWTYNGIRTTFNGFDWKSNGWTGDALKLTNGANIEIGYTPFKSDATTNGATYEMELMCSNVTDRNGVVIDCMNGNVGFKLTTQEAIMRTGAGTEVNTLFASGLNLKIAFVVQEKSGNRLLELYVNGILCGAKQYANTDSLLQSTPVNIKVGSDSADVELRNIRVYNRALGDDEELANYMVDRPTTDEMVVLFENNQVMNDEGTDVDMDKLRAKGKSVMRIVGDVNLVNQTNNKKFEVPVDIYFYSAYGKEYDFIIYQCGLRIQGTSSTTYPRKNYRLYFSRSSKYGTKLYVNGVEVPECTYSFKPGARPINIFCLKADFSDSSSTHNTGAVKIVNDIWKRCGWLTPPQKTYTGNYDVRIGVDGFPIDLFYDNDNTGENIYLGKYNFNNEKSGSAAIYGFEGIEGFNDAAALNGQRNKCICLEFLNNSETLCLFGTADMASFADALEFRFKADDTWETANEEDKAAVKRLWSWILSCKGNPSKFYAEYNDYFDNESPFAWYVITDYFMAVDNRAKNMMLVTWDGLHWQFIPYDMDTIFGERNDSVLKYDYTITWETLDKSIGSYAFAGHDSILWQLVRGCPDKLREVADKIRSNMSLEYVLNMFNVEQMGNWCERIYNKDGIYKYITPLTEGVTSADGTSYYNYLYALQGSRYAHRTFTIQNRFALLDSQYVCGTYRKDSFAAYFGYKFGSDNRKIKITSSERYYFGYGYTSGTPHQSAVLAEDAGSTVQLTLDTDLIVNDPQYVYGASRIMGLDLTDVSHTILQTLNLNNCSALRTLDVSCAATQTTLNALLVNGCKNLRTLNMTGLKSTSFTGIDLSANTKLETFRAGKSALTGVSFAQGSPLKTVVLPSTLQTLELRYLSKLTNSGLTLEGTANVTRLVVDNCPLINWQTLYSRCSKVKYLRITGIDMEGDGTMLKNMLSMGGVDENGGNVDSCRLVGTYRLTSYIADEEYKKWQEHFPELNIIQPEYTMIEFDDTVADDANVSNLDNKTGYKYGNDYVPSGHITALLKKRHRVLAKVTKKPTTRNIKIAGVDTIANNLDGVVTIYPLHDENSNYYADAAEVANCTAAKLDGSEGDIMMFEPHRWIKGINDYLNGKHYSCYSSNVAMPSVPKAKVILLSEIQSGGNYREGYKVMSGKNTLQNSYTADSSYAVCRVSVSGYKRVRFPSVPGSNLVGSIFTDDSGKVVKTIVVPTLSNKFEAGMYLISDIPSGATYLNFTVLQTAEFDKVVLSNSDKIEDMEPDWVNEDDCLCATVGSSVVGDKLRAVVTGGSTTSNLTWSDFHYYSVQRGMQQIDASMHSAIANLFFAKYGRRDAQDQCGAGQHTNMRTTGGTMAYGMTDTIGYKAAKAINANVTNSLIDNLVYQYAWYKVNGEYGAVDVKQVNNTCCLGYEDIFGNKYDMMDNVDLPNDSGNAGKWRIWMPDGSTRMVKGTTNSGNWVTAVYHGKYMDVVPVGNVSGSSSTYYSDIYWISTSASRVVYRGCSYASASGGVVNANAIHDASNAIANVGSRLAFRGKIVWAQSVSAFKAIIEVA</sequence>
<dbReference type="Pfam" id="PF08757">
    <property type="entry name" value="CotH"/>
    <property type="match status" value="1"/>
</dbReference>